<accession>A0ABY3FIN2</accession>
<keyword evidence="1" id="KW-0732">Signal</keyword>
<dbReference type="RefSeq" id="WP_145234534.1">
    <property type="nucleotide sequence ID" value="NZ_VNFF01000003.1"/>
</dbReference>
<dbReference type="Proteomes" id="UP000317938">
    <property type="component" value="Unassembled WGS sequence"/>
</dbReference>
<feature type="chain" id="PRO_5046131983" description="SGNH/GDSL hydrolase family protein" evidence="1">
    <location>
        <begin position="28"/>
        <end position="267"/>
    </location>
</feature>
<reference evidence="2 3" key="1">
    <citation type="submission" date="2019-07" db="EMBL/GenBank/DDBJ databases">
        <title>Diversity of Bacteria from Kongsfjorden, Arctic.</title>
        <authorList>
            <person name="Yu Y."/>
        </authorList>
    </citation>
    <scope>NUCLEOTIDE SEQUENCE [LARGE SCALE GENOMIC DNA]</scope>
    <source>
        <strain evidence="2 3">SM1927</strain>
    </source>
</reference>
<dbReference type="EMBL" id="VNFF01000003">
    <property type="protein sequence ID" value="TVU85553.1"/>
    <property type="molecule type" value="Genomic_DNA"/>
</dbReference>
<dbReference type="PROSITE" id="PS51257">
    <property type="entry name" value="PROKAR_LIPOPROTEIN"/>
    <property type="match status" value="1"/>
</dbReference>
<proteinExistence type="predicted"/>
<keyword evidence="3" id="KW-1185">Reference proteome</keyword>
<feature type="signal peptide" evidence="1">
    <location>
        <begin position="1"/>
        <end position="27"/>
    </location>
</feature>
<evidence type="ECO:0008006" key="4">
    <source>
        <dbReference type="Google" id="ProtNLM"/>
    </source>
</evidence>
<name>A0ABY3FIN2_9GAMM</name>
<evidence type="ECO:0000313" key="3">
    <source>
        <dbReference type="Proteomes" id="UP000317938"/>
    </source>
</evidence>
<dbReference type="Gene3D" id="3.40.50.1110">
    <property type="entry name" value="SGNH hydrolase"/>
    <property type="match status" value="1"/>
</dbReference>
<dbReference type="InterPro" id="IPR036514">
    <property type="entry name" value="SGNH_hydro_sf"/>
</dbReference>
<comment type="caution">
    <text evidence="2">The sequence shown here is derived from an EMBL/GenBank/DDBJ whole genome shotgun (WGS) entry which is preliminary data.</text>
</comment>
<organism evidence="2 3">
    <name type="scientific">Pseudoalteromonas neustonica</name>
    <dbReference type="NCBI Taxonomy" id="1840331"/>
    <lineage>
        <taxon>Bacteria</taxon>
        <taxon>Pseudomonadati</taxon>
        <taxon>Pseudomonadota</taxon>
        <taxon>Gammaproteobacteria</taxon>
        <taxon>Alteromonadales</taxon>
        <taxon>Pseudoalteromonadaceae</taxon>
        <taxon>Pseudoalteromonas</taxon>
    </lineage>
</organism>
<sequence>MMRKNLIIYSAILMLCACGGSTSTSEAAIPAGNGTSEPIKSTDNLPIPNNRELSNYNILIIGNSHVAGIESLLTEIFSHGDANKTVNIDTRNGAFLDTIVNNESIIETIQNKQWTHVILQGQKYSQSQSEFYPIDATVTWIQRAKAIGATPILFPEHPLAGKPQDAIYVHGIHVDIAKEQHSCVAPVGLAWNQAFEISPELTIHQADGNHATMLGKLLSSLVLYETITGKSADLLTFSDTLPGDAITQALFGQVASQAIIDNIPCNF</sequence>
<protein>
    <recommendedName>
        <fullName evidence="4">SGNH/GDSL hydrolase family protein</fullName>
    </recommendedName>
</protein>
<gene>
    <name evidence="2" type="ORF">FQP85_04315</name>
</gene>
<evidence type="ECO:0000313" key="2">
    <source>
        <dbReference type="EMBL" id="TVU85553.1"/>
    </source>
</evidence>
<evidence type="ECO:0000256" key="1">
    <source>
        <dbReference type="SAM" id="SignalP"/>
    </source>
</evidence>